<feature type="domain" description="Reverse transcriptase zinc-binding" evidence="1">
    <location>
        <begin position="5"/>
        <end position="71"/>
    </location>
</feature>
<dbReference type="Pfam" id="PF13966">
    <property type="entry name" value="zf-RVT"/>
    <property type="match status" value="1"/>
</dbReference>
<sequence length="176" mass="20728">MDRKLWMEMWGYPIQPKLRFFLWQVFRRILPTTEKLIAKEVEVLPRGHVCWAEEETIEHLMFFCPVAVALWEAASLQQSMHMFPREHIGIFLRCFLATDGSPQRVVRLAALLWRIWKARNWVVFQDKQVLIPVLVVQYQSQVREWLAVLGDGVAQPGDGDRMLADREISAWGHLLF</sequence>
<keyword evidence="3" id="KW-1185">Reference proteome</keyword>
<proteinExistence type="predicted"/>
<accession>A0AAV2GQZ1</accession>
<evidence type="ECO:0000313" key="2">
    <source>
        <dbReference type="EMBL" id="CAL1412892.1"/>
    </source>
</evidence>
<evidence type="ECO:0000259" key="1">
    <source>
        <dbReference type="Pfam" id="PF13966"/>
    </source>
</evidence>
<organism evidence="2 3">
    <name type="scientific">Linum trigynum</name>
    <dbReference type="NCBI Taxonomy" id="586398"/>
    <lineage>
        <taxon>Eukaryota</taxon>
        <taxon>Viridiplantae</taxon>
        <taxon>Streptophyta</taxon>
        <taxon>Embryophyta</taxon>
        <taxon>Tracheophyta</taxon>
        <taxon>Spermatophyta</taxon>
        <taxon>Magnoliopsida</taxon>
        <taxon>eudicotyledons</taxon>
        <taxon>Gunneridae</taxon>
        <taxon>Pentapetalae</taxon>
        <taxon>rosids</taxon>
        <taxon>fabids</taxon>
        <taxon>Malpighiales</taxon>
        <taxon>Linaceae</taxon>
        <taxon>Linum</taxon>
    </lineage>
</organism>
<reference evidence="2 3" key="1">
    <citation type="submission" date="2024-04" db="EMBL/GenBank/DDBJ databases">
        <authorList>
            <person name="Fracassetti M."/>
        </authorList>
    </citation>
    <scope>NUCLEOTIDE SEQUENCE [LARGE SCALE GENOMIC DNA]</scope>
</reference>
<dbReference type="EMBL" id="OZ034822">
    <property type="protein sequence ID" value="CAL1412892.1"/>
    <property type="molecule type" value="Genomic_DNA"/>
</dbReference>
<dbReference type="Proteomes" id="UP001497516">
    <property type="component" value="Chromosome 9"/>
</dbReference>
<name>A0AAV2GQZ1_9ROSI</name>
<gene>
    <name evidence="2" type="ORF">LTRI10_LOCUS52152</name>
</gene>
<dbReference type="InterPro" id="IPR026960">
    <property type="entry name" value="RVT-Znf"/>
</dbReference>
<evidence type="ECO:0000313" key="3">
    <source>
        <dbReference type="Proteomes" id="UP001497516"/>
    </source>
</evidence>
<dbReference type="AlphaFoldDB" id="A0AAV2GQZ1"/>
<protein>
    <recommendedName>
        <fullName evidence="1">Reverse transcriptase zinc-binding domain-containing protein</fullName>
    </recommendedName>
</protein>